<feature type="region of interest" description="Disordered" evidence="1">
    <location>
        <begin position="1"/>
        <end position="41"/>
    </location>
</feature>
<proteinExistence type="predicted"/>
<dbReference type="Proteomes" id="UP000887013">
    <property type="component" value="Unassembled WGS sequence"/>
</dbReference>
<dbReference type="AlphaFoldDB" id="A0A8X6Q4V6"/>
<evidence type="ECO:0000256" key="1">
    <source>
        <dbReference type="SAM" id="MobiDB-lite"/>
    </source>
</evidence>
<accession>A0A8X6Q4V6</accession>
<reference evidence="2" key="1">
    <citation type="submission" date="2020-08" db="EMBL/GenBank/DDBJ databases">
        <title>Multicomponent nature underlies the extraordinary mechanical properties of spider dragline silk.</title>
        <authorList>
            <person name="Kono N."/>
            <person name="Nakamura H."/>
            <person name="Mori M."/>
            <person name="Yoshida Y."/>
            <person name="Ohtoshi R."/>
            <person name="Malay A.D."/>
            <person name="Moran D.A.P."/>
            <person name="Tomita M."/>
            <person name="Numata K."/>
            <person name="Arakawa K."/>
        </authorList>
    </citation>
    <scope>NUCLEOTIDE SEQUENCE</scope>
</reference>
<sequence length="111" mass="12275">MLRPPVSTHNFRPPQSTVDSFHSKAAPPKHQPPPQLEGGGRLQKLVSHSHSLKAPAFNLSAVFSPPFACCFRPSRSSARISPSLSPQRKRKHITGSCAGSCYQNLQKYNWQ</sequence>
<keyword evidence="3" id="KW-1185">Reference proteome</keyword>
<comment type="caution">
    <text evidence="2">The sequence shown here is derived from an EMBL/GenBank/DDBJ whole genome shotgun (WGS) entry which is preliminary data.</text>
</comment>
<organism evidence="2 3">
    <name type="scientific">Nephila pilipes</name>
    <name type="common">Giant wood spider</name>
    <name type="synonym">Nephila maculata</name>
    <dbReference type="NCBI Taxonomy" id="299642"/>
    <lineage>
        <taxon>Eukaryota</taxon>
        <taxon>Metazoa</taxon>
        <taxon>Ecdysozoa</taxon>
        <taxon>Arthropoda</taxon>
        <taxon>Chelicerata</taxon>
        <taxon>Arachnida</taxon>
        <taxon>Araneae</taxon>
        <taxon>Araneomorphae</taxon>
        <taxon>Entelegynae</taxon>
        <taxon>Araneoidea</taxon>
        <taxon>Nephilidae</taxon>
        <taxon>Nephila</taxon>
    </lineage>
</organism>
<name>A0A8X6Q4V6_NEPPI</name>
<dbReference type="EMBL" id="BMAW01077430">
    <property type="protein sequence ID" value="GFU06377.1"/>
    <property type="molecule type" value="Genomic_DNA"/>
</dbReference>
<protein>
    <submittedName>
        <fullName evidence="2">Uncharacterized protein</fullName>
    </submittedName>
</protein>
<evidence type="ECO:0000313" key="2">
    <source>
        <dbReference type="EMBL" id="GFU06377.1"/>
    </source>
</evidence>
<feature type="compositionally biased region" description="Polar residues" evidence="1">
    <location>
        <begin position="7"/>
        <end position="20"/>
    </location>
</feature>
<evidence type="ECO:0000313" key="3">
    <source>
        <dbReference type="Proteomes" id="UP000887013"/>
    </source>
</evidence>
<gene>
    <name evidence="2" type="ORF">NPIL_41401</name>
</gene>